<keyword evidence="3 8" id="KW-0472">Membrane</keyword>
<feature type="domain" description="HAMP" evidence="10">
    <location>
        <begin position="228"/>
        <end position="281"/>
    </location>
</feature>
<evidence type="ECO:0000256" key="4">
    <source>
        <dbReference type="ARBA" id="ARBA00023224"/>
    </source>
</evidence>
<comment type="subcellular location">
    <subcellularLocation>
        <location evidence="1">Cell membrane</location>
    </subcellularLocation>
</comment>
<evidence type="ECO:0000256" key="1">
    <source>
        <dbReference type="ARBA" id="ARBA00004236"/>
    </source>
</evidence>
<dbReference type="GO" id="GO:0007165">
    <property type="term" value="P:signal transduction"/>
    <property type="evidence" value="ECO:0007669"/>
    <property type="project" value="UniProtKB-KW"/>
</dbReference>
<gene>
    <name evidence="11" type="ORF">D8M04_15860</name>
</gene>
<dbReference type="EMBL" id="RCHR01000006">
    <property type="protein sequence ID" value="RLL42058.1"/>
    <property type="molecule type" value="Genomic_DNA"/>
</dbReference>
<comment type="similarity">
    <text evidence="5">Belongs to the methyl-accepting chemotaxis (MCP) protein family.</text>
</comment>
<dbReference type="Pfam" id="PF00672">
    <property type="entry name" value="HAMP"/>
    <property type="match status" value="1"/>
</dbReference>
<dbReference type="GO" id="GO:0005886">
    <property type="term" value="C:plasma membrane"/>
    <property type="evidence" value="ECO:0007669"/>
    <property type="project" value="UniProtKB-SubCell"/>
</dbReference>
<dbReference type="PANTHER" id="PTHR32089">
    <property type="entry name" value="METHYL-ACCEPTING CHEMOTAXIS PROTEIN MCPB"/>
    <property type="match status" value="1"/>
</dbReference>
<evidence type="ECO:0000256" key="2">
    <source>
        <dbReference type="ARBA" id="ARBA00022475"/>
    </source>
</evidence>
<proteinExistence type="inferred from homology"/>
<evidence type="ECO:0000256" key="8">
    <source>
        <dbReference type="SAM" id="Phobius"/>
    </source>
</evidence>
<evidence type="ECO:0000313" key="11">
    <source>
        <dbReference type="EMBL" id="RLL42058.1"/>
    </source>
</evidence>
<name>A0A498DAP8_9BACI</name>
<dbReference type="GO" id="GO:0004888">
    <property type="term" value="F:transmembrane signaling receptor activity"/>
    <property type="evidence" value="ECO:0007669"/>
    <property type="project" value="InterPro"/>
</dbReference>
<dbReference type="Gene3D" id="1.10.8.500">
    <property type="entry name" value="HAMP domain in histidine kinase"/>
    <property type="match status" value="1"/>
</dbReference>
<feature type="compositionally biased region" description="Low complexity" evidence="7">
    <location>
        <begin position="546"/>
        <end position="562"/>
    </location>
</feature>
<reference evidence="11 12" key="1">
    <citation type="submission" date="2018-10" db="EMBL/GenBank/DDBJ databases">
        <title>Oceanobacillus sp. YLB-02 draft genome.</title>
        <authorList>
            <person name="Yu L."/>
        </authorList>
    </citation>
    <scope>NUCLEOTIDE SEQUENCE [LARGE SCALE GENOMIC DNA]</scope>
    <source>
        <strain evidence="11 12">YLB-02</strain>
    </source>
</reference>
<dbReference type="OrthoDB" id="9804712at2"/>
<evidence type="ECO:0000259" key="9">
    <source>
        <dbReference type="PROSITE" id="PS50111"/>
    </source>
</evidence>
<dbReference type="Proteomes" id="UP000270219">
    <property type="component" value="Unassembled WGS sequence"/>
</dbReference>
<keyword evidence="12" id="KW-1185">Reference proteome</keyword>
<protein>
    <submittedName>
        <fullName evidence="11">Methyl-accepting chemotaxis protein</fullName>
    </submittedName>
</protein>
<organism evidence="11 12">
    <name type="scientific">Oceanobacillus piezotolerans</name>
    <dbReference type="NCBI Taxonomy" id="2448030"/>
    <lineage>
        <taxon>Bacteria</taxon>
        <taxon>Bacillati</taxon>
        <taxon>Bacillota</taxon>
        <taxon>Bacilli</taxon>
        <taxon>Bacillales</taxon>
        <taxon>Bacillaceae</taxon>
        <taxon>Oceanobacillus</taxon>
    </lineage>
</organism>
<dbReference type="InterPro" id="IPR004090">
    <property type="entry name" value="Chemotax_Me-accpt_rcpt"/>
</dbReference>
<dbReference type="RefSeq" id="WP_121524397.1">
    <property type="nucleotide sequence ID" value="NZ_RCHR01000006.1"/>
</dbReference>
<dbReference type="GO" id="GO:0006935">
    <property type="term" value="P:chemotaxis"/>
    <property type="evidence" value="ECO:0007669"/>
    <property type="project" value="InterPro"/>
</dbReference>
<feature type="region of interest" description="Disordered" evidence="7">
    <location>
        <begin position="546"/>
        <end position="567"/>
    </location>
</feature>
<dbReference type="AlphaFoldDB" id="A0A498DAP8"/>
<accession>A0A498DAP8</accession>
<dbReference type="CDD" id="cd06225">
    <property type="entry name" value="HAMP"/>
    <property type="match status" value="1"/>
</dbReference>
<dbReference type="Gene3D" id="1.10.287.950">
    <property type="entry name" value="Methyl-accepting chemotaxis protein"/>
    <property type="match status" value="1"/>
</dbReference>
<evidence type="ECO:0000256" key="7">
    <source>
        <dbReference type="SAM" id="MobiDB-lite"/>
    </source>
</evidence>
<keyword evidence="8" id="KW-0812">Transmembrane</keyword>
<dbReference type="PRINTS" id="PR00260">
    <property type="entry name" value="CHEMTRNSDUCR"/>
</dbReference>
<keyword evidence="2" id="KW-1003">Cell membrane</keyword>
<comment type="caution">
    <text evidence="11">The sequence shown here is derived from an EMBL/GenBank/DDBJ whole genome shotgun (WGS) entry which is preliminary data.</text>
</comment>
<dbReference type="SMART" id="SM00283">
    <property type="entry name" value="MA"/>
    <property type="match status" value="1"/>
</dbReference>
<evidence type="ECO:0000256" key="6">
    <source>
        <dbReference type="PROSITE-ProRule" id="PRU00284"/>
    </source>
</evidence>
<dbReference type="InterPro" id="IPR004089">
    <property type="entry name" value="MCPsignal_dom"/>
</dbReference>
<feature type="transmembrane region" description="Helical" evidence="8">
    <location>
        <begin position="205"/>
        <end position="226"/>
    </location>
</feature>
<dbReference type="CDD" id="cd11386">
    <property type="entry name" value="MCP_signal"/>
    <property type="match status" value="1"/>
</dbReference>
<evidence type="ECO:0000313" key="12">
    <source>
        <dbReference type="Proteomes" id="UP000270219"/>
    </source>
</evidence>
<dbReference type="Pfam" id="PF00015">
    <property type="entry name" value="MCPsignal"/>
    <property type="match status" value="1"/>
</dbReference>
<feature type="transmembrane region" description="Helical" evidence="8">
    <location>
        <begin position="33"/>
        <end position="55"/>
    </location>
</feature>
<dbReference type="PROSITE" id="PS50885">
    <property type="entry name" value="HAMP"/>
    <property type="match status" value="1"/>
</dbReference>
<dbReference type="InterPro" id="IPR003660">
    <property type="entry name" value="HAMP_dom"/>
</dbReference>
<dbReference type="SMART" id="SM00304">
    <property type="entry name" value="HAMP"/>
    <property type="match status" value="1"/>
</dbReference>
<evidence type="ECO:0000259" key="10">
    <source>
        <dbReference type="PROSITE" id="PS50885"/>
    </source>
</evidence>
<dbReference type="SUPFAM" id="SSF58104">
    <property type="entry name" value="Methyl-accepting chemotaxis protein (MCP) signaling domain"/>
    <property type="match status" value="1"/>
</dbReference>
<feature type="domain" description="Methyl-accepting transducer" evidence="9">
    <location>
        <begin position="300"/>
        <end position="550"/>
    </location>
</feature>
<sequence length="586" mass="64477">MKQKKKKITHTNKQNVKGKLLSKWKDVKLSNKYLAVFSFTIALFLIGSIIVFLQLNKTQTDMEAITEQNDWVNDMTQVVSFIQLKDVQIADYLLTQRTAYIDAYSDYSNQINELFEVMEPTLQTEEQKEIFTQIMNNDQSMNQILLEEMVPAIDEGRTAFATSQRNYSTNLRLETTELANQLIENVKSTQEQTVASANRNINTSIIILVVSNLLVIVLGTILMVYISRKISTYLSQLVGATTQAANGDLTIDTNPYVGKDEIGQLFSAVNIMKDNMRGILSNVSQAAKAVQDSGEALTISSREVKEGNIQIAQTMEELSSGAETQANGASDLAEQMKDFVDKVNDSEQYGVEITSQSDNVLSLTKDGTTLMEKSVDQMKHIDTIVSDSVSMVQSLDKQSAEISHLVSVIKDIADQTNLLSLNAAIEAARAGEHGKGFAVVADEVRKLSEQVASSVGEITSIVTSIQQETKRVVNSLHTGYDAVHEGTNRIEATGQNFETIHQAVLDMAEKISSISTNLKSISLNSQSMNGTIEEIASVSEESAAGVEEAAASSQQTASSMEEVTNRAEQLEELSEQLMNELKIFKL</sequence>
<keyword evidence="4 6" id="KW-0807">Transducer</keyword>
<keyword evidence="8" id="KW-1133">Transmembrane helix</keyword>
<dbReference type="PANTHER" id="PTHR32089:SF114">
    <property type="entry name" value="METHYL-ACCEPTING CHEMOTAXIS PROTEIN MCPB"/>
    <property type="match status" value="1"/>
</dbReference>
<evidence type="ECO:0000256" key="3">
    <source>
        <dbReference type="ARBA" id="ARBA00023136"/>
    </source>
</evidence>
<dbReference type="PROSITE" id="PS50111">
    <property type="entry name" value="CHEMOTAXIS_TRANSDUC_2"/>
    <property type="match status" value="1"/>
</dbReference>
<evidence type="ECO:0000256" key="5">
    <source>
        <dbReference type="ARBA" id="ARBA00029447"/>
    </source>
</evidence>